<sequence>MCGNPKSSSQAASNLSPGKRVIAPIANELATCTSISQPGSQPPYQHHHHRLWCFRLVAMIIISATATRLVISADNDKTMLRPGLHSSPPHPFNVRQVNRAPQRITHHATHGDCGSGAVARCIRTGVCRSDPSPESTTRFLPFLHLRTDTLLGSSKYTVLGNVSASPTGHMASPPI</sequence>
<protein>
    <submittedName>
        <fullName evidence="1">Uncharacterized protein</fullName>
    </submittedName>
</protein>
<keyword evidence="2" id="KW-1185">Reference proteome</keyword>
<reference evidence="1" key="1">
    <citation type="journal article" date="2021" name="Mol. Plant Microbe Interact.">
        <title>Complete Genome Sequence of the Plant-Pathogenic Fungus Colletotrichum lupini.</title>
        <authorList>
            <person name="Baroncelli R."/>
            <person name="Pensec F."/>
            <person name="Da Lio D."/>
            <person name="Boufleur T."/>
            <person name="Vicente I."/>
            <person name="Sarrocco S."/>
            <person name="Picot A."/>
            <person name="Baraldi E."/>
            <person name="Sukno S."/>
            <person name="Thon M."/>
            <person name="Le Floch G."/>
        </authorList>
    </citation>
    <scope>NUCLEOTIDE SEQUENCE</scope>
    <source>
        <strain evidence="1">IMI 504893</strain>
    </source>
</reference>
<dbReference type="EMBL" id="CP019481">
    <property type="protein sequence ID" value="UQC91031.1"/>
    <property type="molecule type" value="Genomic_DNA"/>
</dbReference>
<evidence type="ECO:0000313" key="1">
    <source>
        <dbReference type="EMBL" id="UQC91031.1"/>
    </source>
</evidence>
<name>A0A9Q8TAD4_9PEZI</name>
<evidence type="ECO:0000313" key="2">
    <source>
        <dbReference type="Proteomes" id="UP000830671"/>
    </source>
</evidence>
<dbReference type="AlphaFoldDB" id="A0A9Q8TAD4"/>
<dbReference type="KEGG" id="clup:CLUP02_16565"/>
<gene>
    <name evidence="1" type="ORF">CLUP02_16565</name>
</gene>
<accession>A0A9Q8TAD4</accession>
<dbReference type="RefSeq" id="XP_049152630.1">
    <property type="nucleotide sequence ID" value="XM_049295483.1"/>
</dbReference>
<organism evidence="1 2">
    <name type="scientific">Colletotrichum lupini</name>
    <dbReference type="NCBI Taxonomy" id="145971"/>
    <lineage>
        <taxon>Eukaryota</taxon>
        <taxon>Fungi</taxon>
        <taxon>Dikarya</taxon>
        <taxon>Ascomycota</taxon>
        <taxon>Pezizomycotina</taxon>
        <taxon>Sordariomycetes</taxon>
        <taxon>Hypocreomycetidae</taxon>
        <taxon>Glomerellales</taxon>
        <taxon>Glomerellaceae</taxon>
        <taxon>Colletotrichum</taxon>
        <taxon>Colletotrichum acutatum species complex</taxon>
    </lineage>
</organism>
<dbReference type="Proteomes" id="UP000830671">
    <property type="component" value="Chromosome 9"/>
</dbReference>
<dbReference type="GeneID" id="73350493"/>
<proteinExistence type="predicted"/>